<dbReference type="GO" id="GO:0016757">
    <property type="term" value="F:glycosyltransferase activity"/>
    <property type="evidence" value="ECO:0007669"/>
    <property type="project" value="UniProtKB-KW"/>
</dbReference>
<evidence type="ECO:0000256" key="4">
    <source>
        <dbReference type="ARBA" id="ARBA00022679"/>
    </source>
</evidence>
<dbReference type="PROSITE" id="PS51782">
    <property type="entry name" value="LYSM"/>
    <property type="match status" value="1"/>
</dbReference>
<dbReference type="OrthoDB" id="9787225at2"/>
<evidence type="ECO:0000256" key="10">
    <source>
        <dbReference type="SAM" id="MobiDB-lite"/>
    </source>
</evidence>
<keyword evidence="3" id="KW-0328">Glycosyltransferase</keyword>
<sequence length="376" mass="41209">MDDILLAGRTRKYRSTLIFAGLSPRLLASRLLAATLFVATLLAMAFMPVDAKAQAQGSDIMRDLPRGHYLLPETGSVIGQDESVVIEKGDTLVDLARQHNVGYEAIRMANPEVSIWAPLPGTEVMIPKRHILPEAPREGIVVNLSELRLYYYSADNIVETYPISVGRDGFGTPVGETRTTVKVKDPHWSPPRSMREEAAARGEPPPTVVPPGPENPLGRHAILLGLPSYLIHGTNRPEGVGMRVSRGCIRMYPEDIKSLFERVPSGTPVNIIDQPFKAGWSQDGVLYAQSFPQLEENQASFEPLINALGVVSTAFGEAEPPVDYAKVRRLVEAPDGAIVSLLRSAEEDALPRKDRPDTLYDFLEATVHQGEDFEGA</sequence>
<dbReference type="PANTHER" id="PTHR30582:SF24">
    <property type="entry name" value="L,D-TRANSPEPTIDASE ERFK_SRFK-RELATED"/>
    <property type="match status" value="1"/>
</dbReference>
<keyword evidence="4" id="KW-0808">Transferase</keyword>
<evidence type="ECO:0000259" key="11">
    <source>
        <dbReference type="PROSITE" id="PS51782"/>
    </source>
</evidence>
<dbReference type="CDD" id="cd16913">
    <property type="entry name" value="YkuD_like"/>
    <property type="match status" value="1"/>
</dbReference>
<evidence type="ECO:0000313" key="13">
    <source>
        <dbReference type="EMBL" id="SFU34007.1"/>
    </source>
</evidence>
<dbReference type="GO" id="GO:0071972">
    <property type="term" value="F:peptidoglycan L,D-transpeptidase activity"/>
    <property type="evidence" value="ECO:0007669"/>
    <property type="project" value="TreeGrafter"/>
</dbReference>
<dbReference type="Gene3D" id="2.40.440.10">
    <property type="entry name" value="L,D-transpeptidase catalytic domain-like"/>
    <property type="match status" value="1"/>
</dbReference>
<feature type="compositionally biased region" description="Basic and acidic residues" evidence="10">
    <location>
        <begin position="182"/>
        <end position="200"/>
    </location>
</feature>
<keyword evidence="5" id="KW-0378">Hydrolase</keyword>
<dbReference type="Pfam" id="PF03734">
    <property type="entry name" value="YkuD"/>
    <property type="match status" value="1"/>
</dbReference>
<comment type="similarity">
    <text evidence="2">Belongs to the YkuD family.</text>
</comment>
<evidence type="ECO:0000256" key="9">
    <source>
        <dbReference type="PROSITE-ProRule" id="PRU01373"/>
    </source>
</evidence>
<dbReference type="InterPro" id="IPR005490">
    <property type="entry name" value="LD_TPept_cat_dom"/>
</dbReference>
<dbReference type="Gene3D" id="3.10.350.10">
    <property type="entry name" value="LysM domain"/>
    <property type="match status" value="1"/>
</dbReference>
<feature type="domain" description="LysM" evidence="11">
    <location>
        <begin position="82"/>
        <end position="126"/>
    </location>
</feature>
<keyword evidence="7 9" id="KW-0573">Peptidoglycan synthesis</keyword>
<name>A0A1I7FCU0_9GAMM</name>
<keyword evidence="6 9" id="KW-0133">Cell shape</keyword>
<dbReference type="AlphaFoldDB" id="A0A1I7FCU0"/>
<dbReference type="InterPro" id="IPR038063">
    <property type="entry name" value="Transpep_catalytic_dom"/>
</dbReference>
<feature type="active site" description="Proton donor/acceptor" evidence="9">
    <location>
        <position position="232"/>
    </location>
</feature>
<dbReference type="GO" id="GO:0071555">
    <property type="term" value="P:cell wall organization"/>
    <property type="evidence" value="ECO:0007669"/>
    <property type="project" value="UniProtKB-UniRule"/>
</dbReference>
<feature type="region of interest" description="Disordered" evidence="10">
    <location>
        <begin position="182"/>
        <end position="207"/>
    </location>
</feature>
<comment type="pathway">
    <text evidence="1 9">Cell wall biogenesis; peptidoglycan biosynthesis.</text>
</comment>
<dbReference type="EMBL" id="FPBP01000001">
    <property type="protein sequence ID" value="SFU34007.1"/>
    <property type="molecule type" value="Genomic_DNA"/>
</dbReference>
<dbReference type="InterPro" id="IPR018392">
    <property type="entry name" value="LysM"/>
</dbReference>
<dbReference type="CDD" id="cd00118">
    <property type="entry name" value="LysM"/>
    <property type="match status" value="1"/>
</dbReference>
<dbReference type="PROSITE" id="PS52029">
    <property type="entry name" value="LD_TPASE"/>
    <property type="match status" value="1"/>
</dbReference>
<dbReference type="PANTHER" id="PTHR30582">
    <property type="entry name" value="L,D-TRANSPEPTIDASE"/>
    <property type="match status" value="1"/>
</dbReference>
<protein>
    <submittedName>
        <fullName evidence="13">L,D-transpeptidase ErfK/SrfK</fullName>
    </submittedName>
</protein>
<evidence type="ECO:0000256" key="1">
    <source>
        <dbReference type="ARBA" id="ARBA00004752"/>
    </source>
</evidence>
<evidence type="ECO:0000256" key="8">
    <source>
        <dbReference type="ARBA" id="ARBA00023316"/>
    </source>
</evidence>
<evidence type="ECO:0000256" key="5">
    <source>
        <dbReference type="ARBA" id="ARBA00022801"/>
    </source>
</evidence>
<evidence type="ECO:0000256" key="2">
    <source>
        <dbReference type="ARBA" id="ARBA00005992"/>
    </source>
</evidence>
<dbReference type="GO" id="GO:0008360">
    <property type="term" value="P:regulation of cell shape"/>
    <property type="evidence" value="ECO:0007669"/>
    <property type="project" value="UniProtKB-UniRule"/>
</dbReference>
<evidence type="ECO:0000256" key="7">
    <source>
        <dbReference type="ARBA" id="ARBA00022984"/>
    </source>
</evidence>
<dbReference type="SUPFAM" id="SSF141523">
    <property type="entry name" value="L,D-transpeptidase catalytic domain-like"/>
    <property type="match status" value="1"/>
</dbReference>
<evidence type="ECO:0000256" key="3">
    <source>
        <dbReference type="ARBA" id="ARBA00022676"/>
    </source>
</evidence>
<evidence type="ECO:0000256" key="6">
    <source>
        <dbReference type="ARBA" id="ARBA00022960"/>
    </source>
</evidence>
<feature type="domain" description="L,D-TPase catalytic" evidence="12">
    <location>
        <begin position="138"/>
        <end position="272"/>
    </location>
</feature>
<dbReference type="GO" id="GO:0018104">
    <property type="term" value="P:peptidoglycan-protein cross-linking"/>
    <property type="evidence" value="ECO:0007669"/>
    <property type="project" value="TreeGrafter"/>
</dbReference>
<keyword evidence="8 9" id="KW-0961">Cell wall biogenesis/degradation</keyword>
<reference evidence="14" key="1">
    <citation type="submission" date="2016-10" db="EMBL/GenBank/DDBJ databases">
        <authorList>
            <person name="Varghese N."/>
            <person name="Submissions S."/>
        </authorList>
    </citation>
    <scope>NUCLEOTIDE SEQUENCE [LARGE SCALE GENOMIC DNA]</scope>
    <source>
        <strain evidence="14">CGMCC 1.6981</strain>
    </source>
</reference>
<dbReference type="InterPro" id="IPR036779">
    <property type="entry name" value="LysM_dom_sf"/>
</dbReference>
<dbReference type="UniPathway" id="UPA00219"/>
<proteinExistence type="inferred from homology"/>
<dbReference type="Proteomes" id="UP000198693">
    <property type="component" value="Unassembled WGS sequence"/>
</dbReference>
<feature type="active site" description="Nucleophile" evidence="9">
    <location>
        <position position="248"/>
    </location>
</feature>
<accession>A0A1I7FCU0</accession>
<dbReference type="InterPro" id="IPR050979">
    <property type="entry name" value="LD-transpeptidase"/>
</dbReference>
<evidence type="ECO:0000259" key="12">
    <source>
        <dbReference type="PROSITE" id="PS52029"/>
    </source>
</evidence>
<keyword evidence="14" id="KW-1185">Reference proteome</keyword>
<evidence type="ECO:0000313" key="14">
    <source>
        <dbReference type="Proteomes" id="UP000198693"/>
    </source>
</evidence>
<dbReference type="GO" id="GO:0005576">
    <property type="term" value="C:extracellular region"/>
    <property type="evidence" value="ECO:0007669"/>
    <property type="project" value="TreeGrafter"/>
</dbReference>
<dbReference type="STRING" id="463301.SAMN04487955_101397"/>
<organism evidence="13 14">
    <name type="scientific">Halomonas korlensis</name>
    <dbReference type="NCBI Taxonomy" id="463301"/>
    <lineage>
        <taxon>Bacteria</taxon>
        <taxon>Pseudomonadati</taxon>
        <taxon>Pseudomonadota</taxon>
        <taxon>Gammaproteobacteria</taxon>
        <taxon>Oceanospirillales</taxon>
        <taxon>Halomonadaceae</taxon>
        <taxon>Halomonas</taxon>
    </lineage>
</organism>
<gene>
    <name evidence="13" type="ORF">SAMN04487955_101397</name>
</gene>